<evidence type="ECO:0000313" key="2">
    <source>
        <dbReference type="EMBL" id="PSW99242.1"/>
    </source>
</evidence>
<evidence type="ECO:0000256" key="1">
    <source>
        <dbReference type="SAM" id="SignalP"/>
    </source>
</evidence>
<organism evidence="2 3">
    <name type="scientific">Photobacterium iliopiscarium</name>
    <dbReference type="NCBI Taxonomy" id="56192"/>
    <lineage>
        <taxon>Bacteria</taxon>
        <taxon>Pseudomonadati</taxon>
        <taxon>Pseudomonadota</taxon>
        <taxon>Gammaproteobacteria</taxon>
        <taxon>Vibrionales</taxon>
        <taxon>Vibrionaceae</taxon>
        <taxon>Photobacterium</taxon>
    </lineage>
</organism>
<proteinExistence type="predicted"/>
<sequence length="284" mass="31191">MYNTLFSRVSLAAMIAVVAGCSSTPPPPPPPTPAPDYSFKTAAQKFIAADSARSNGVVVDKGMFYPKETFAYSYRYCTNSDQQAQQDMAQFNQLAAKTCSVNKGSLVNLDTGTWCVQHANTDQETPLFAARISSIDLWADICSGGPFVTMRIIENRDIPQSAWVDGAALLGYQPYSVHRTLMSSKAIEQLDDATPPPAEEAWTEETAFIATHVGETVCMYKKSKDDAYGVTYKGTIESVKDNRVRVLATRKIKGDVRIAPISTPLPWHKKAIIEADAKSWFICQ</sequence>
<dbReference type="RefSeq" id="WP_045037625.1">
    <property type="nucleotide sequence ID" value="NZ_JZSR01000025.1"/>
</dbReference>
<dbReference type="Proteomes" id="UP000241190">
    <property type="component" value="Unassembled WGS sequence"/>
</dbReference>
<keyword evidence="1" id="KW-0732">Signal</keyword>
<reference evidence="2 3" key="1">
    <citation type="submission" date="2018-03" db="EMBL/GenBank/DDBJ databases">
        <title>Whole genome sequencing of Histamine producing bacteria.</title>
        <authorList>
            <person name="Butler K."/>
        </authorList>
    </citation>
    <scope>NUCLEOTIDE SEQUENCE [LARGE SCALE GENOMIC DNA]</scope>
    <source>
        <strain evidence="2 3">ATCC 51761</strain>
    </source>
</reference>
<comment type="caution">
    <text evidence="2">The sequence shown here is derived from an EMBL/GenBank/DDBJ whole genome shotgun (WGS) entry which is preliminary data.</text>
</comment>
<dbReference type="EMBL" id="PYOP01000003">
    <property type="protein sequence ID" value="PSW99242.1"/>
    <property type="molecule type" value="Genomic_DNA"/>
</dbReference>
<keyword evidence="3" id="KW-1185">Reference proteome</keyword>
<evidence type="ECO:0000313" key="3">
    <source>
        <dbReference type="Proteomes" id="UP000241190"/>
    </source>
</evidence>
<name>A0ABX5GW37_9GAMM</name>
<protein>
    <submittedName>
        <fullName evidence="2">Uncharacterized protein</fullName>
    </submittedName>
</protein>
<accession>A0ABX5GW37</accession>
<gene>
    <name evidence="2" type="ORF">C9J52_02460</name>
</gene>
<feature type="chain" id="PRO_5046129785" evidence="1">
    <location>
        <begin position="20"/>
        <end position="284"/>
    </location>
</feature>
<feature type="signal peptide" evidence="1">
    <location>
        <begin position="1"/>
        <end position="19"/>
    </location>
</feature>